<feature type="compositionally biased region" description="Low complexity" evidence="1">
    <location>
        <begin position="292"/>
        <end position="302"/>
    </location>
</feature>
<reference evidence="2 3" key="1">
    <citation type="journal article" date="2017" name="Int. J. Parasitol.">
        <title>The genome of the protozoan parasite Cystoisospora suis and a reverse vaccinology approach to identify vaccine candidates.</title>
        <authorList>
            <person name="Palmieri N."/>
            <person name="Shrestha A."/>
            <person name="Ruttkowski B."/>
            <person name="Beck T."/>
            <person name="Vogl C."/>
            <person name="Tomley F."/>
            <person name="Blake D.P."/>
            <person name="Joachim A."/>
        </authorList>
    </citation>
    <scope>NUCLEOTIDE SEQUENCE [LARGE SCALE GENOMIC DNA]</scope>
    <source>
        <strain evidence="2 3">Wien I</strain>
    </source>
</reference>
<dbReference type="VEuPathDB" id="ToxoDB:CSUI_007050"/>
<feature type="region of interest" description="Disordered" evidence="1">
    <location>
        <begin position="566"/>
        <end position="606"/>
    </location>
</feature>
<dbReference type="Proteomes" id="UP000221165">
    <property type="component" value="Unassembled WGS sequence"/>
</dbReference>
<gene>
    <name evidence="2" type="ORF">CSUI_007050</name>
</gene>
<feature type="compositionally biased region" description="Low complexity" evidence="1">
    <location>
        <begin position="580"/>
        <end position="592"/>
    </location>
</feature>
<dbReference type="RefSeq" id="XP_067920826.1">
    <property type="nucleotide sequence ID" value="XM_068067200.1"/>
</dbReference>
<dbReference type="PANTHER" id="PTHR13491">
    <property type="entry name" value="ZCCHC10 PROTEIN"/>
    <property type="match status" value="1"/>
</dbReference>
<dbReference type="PANTHER" id="PTHR13491:SF0">
    <property type="entry name" value="ZINC FINGER CCHC DOMAIN-CONTAINING PROTEIN 10"/>
    <property type="match status" value="1"/>
</dbReference>
<feature type="compositionally biased region" description="Low complexity" evidence="1">
    <location>
        <begin position="82"/>
        <end position="114"/>
    </location>
</feature>
<feature type="region of interest" description="Disordered" evidence="1">
    <location>
        <begin position="232"/>
        <end position="304"/>
    </location>
</feature>
<keyword evidence="3" id="KW-1185">Reference proteome</keyword>
<evidence type="ECO:0000313" key="3">
    <source>
        <dbReference type="Proteomes" id="UP000221165"/>
    </source>
</evidence>
<dbReference type="InterPro" id="IPR039715">
    <property type="entry name" value="ZCCHC10"/>
</dbReference>
<feature type="compositionally biased region" description="Basic and acidic residues" evidence="1">
    <location>
        <begin position="258"/>
        <end position="274"/>
    </location>
</feature>
<dbReference type="GeneID" id="94430411"/>
<feature type="compositionally biased region" description="Low complexity" evidence="1">
    <location>
        <begin position="36"/>
        <end position="45"/>
    </location>
</feature>
<comment type="caution">
    <text evidence="2">The sequence shown here is derived from an EMBL/GenBank/DDBJ whole genome shotgun (WGS) entry which is preliminary data.</text>
</comment>
<feature type="compositionally biased region" description="Polar residues" evidence="1">
    <location>
        <begin position="566"/>
        <end position="579"/>
    </location>
</feature>
<accession>A0A2C6KRY9</accession>
<sequence length="1449" mass="160045">MDRTHGQNRLSSSSSSPRQLHFPPPLPPPPPPPPSSSFSPSSSSSTNVIGRSSASQSSCSSSSSSLSFSSSGREVLNPLMISLSSSSPRSSSSHTSVSTSSSSHAISHYPSSSPKLNDVSSSPPLRRQQDKDLNVSTPSSSSSHPCLPPLPQNQVDSVSSSSPPLYSPPGSPWSPLWYTCEAVDWVLSYPFSLPPLIFPTSTTLLSAYPRSLRFLSRIISRLVDLSLQSSSSSSSVYGLRTTDRHREGTTPPASSGREGSEEGEKNKRKEKREEGEEEGDYQQSNGKITKNSSSSSFGPSSSYGVNAPTSVSPPYLLLPPRMFAAFQSISNLLTTFDDALWIKLRHLLHKPNDAYALHSFLIDITARLKSLPPGGTAILPGGVSLDADSQPSFLLFLVHRCVSPSSSSSSSLSYSPSLGGGSEGFASARYHFALINSSGYGSEFHAYRLEGLPCPGSIQRDFLLVFEDVIPDHLLHSSFWFSVYRLLLSPSPTNIHHLYTVLLPHLNGKPLLHNWLVLPPSSPPYNSHASSYISLSHEEDSLQTSSKSKKEEDKGKLSEFLSSLGASVSTSKGGKSQQEPSGSKNPFSSFSSVAQSKTGGTKLGGCWRPAPQLRKAGSSIQGAQAAVTFLLRCYGLSEDETKAAEIFLHLGFCVFLLDDLRRVPPPEQRSFFFSSPSSFTSSRLFSSSSFFSSLFKSSKTSTPMFSITYDRPQALLVSLAVRCVGRLASDYAWSLGFSPSSPFLSLNPHEDTSSSSSSLSSSHSPAEDSSGVLTRKQYQMIYSLLSDVKGESVSKLSLSSRGFGRGSCTLTPHACSVTTKFAGVGSFPLFGRFRHDDRPLPCQAVGEVTKPSILLPVDLSSVGERIDDMDGVLQALRKAVEACVILGNQEHSLPHTYCYRFQLIVDLLLRVLPLPLPPSHPLISQSFWHSAVLRRDTQIELLRLLHCLAPLRYNFPRHSPPSSLEFYLSGEKPEFLDFFPELLYLRDIVFTFKSLMTPEATSLPDLKRWSLADATLRWRYDLVKQTYTVTAFQKSLSCELFGKDKKLDYYEKASPQQGHLLSSSSSSSSGGVHSRSIFQRFVHWLGVREKPRAPPSGADPTNLLYFTNESKTITSSSSSSGGGGGKTSSSSPSVHERITCEEDVLHVKKLPTFNRRLRLQDCELLLQYLTVPYIRIPLITQFFTEEGRIDCLSVSALQHVLEAVLFEPWQHQKDEKKEVPEAIPPSNREYFATPLGLLFNELIYSPDVLLSSLLELLEIAIDKDTGYYNSPNASILLYIIRLIVRLQGYVLFILRFHLYWEEHRDGGKVPTLAEIDLLSRRSRAHSSFHPCRSRCNPDERERKEEAQAERHVALARGERGGELKKEEEEGEPGRSRERWEVEGEKKNEEGLQPSSTSFLPISRNGWRSRVRGLQCPSAKTLEHLKAWNRKLESRLHGEILHILETWAYK</sequence>
<feature type="region of interest" description="Disordered" evidence="1">
    <location>
        <begin position="1327"/>
        <end position="1398"/>
    </location>
</feature>
<organism evidence="2 3">
    <name type="scientific">Cystoisospora suis</name>
    <dbReference type="NCBI Taxonomy" id="483139"/>
    <lineage>
        <taxon>Eukaryota</taxon>
        <taxon>Sar</taxon>
        <taxon>Alveolata</taxon>
        <taxon>Apicomplexa</taxon>
        <taxon>Conoidasida</taxon>
        <taxon>Coccidia</taxon>
        <taxon>Eucoccidiorida</taxon>
        <taxon>Eimeriorina</taxon>
        <taxon>Sarcocystidae</taxon>
        <taxon>Cystoisospora</taxon>
    </lineage>
</organism>
<dbReference type="OrthoDB" id="342844at2759"/>
<feature type="non-terminal residue" evidence="2">
    <location>
        <position position="1449"/>
    </location>
</feature>
<evidence type="ECO:0000313" key="2">
    <source>
        <dbReference type="EMBL" id="PHJ19124.1"/>
    </source>
</evidence>
<feature type="compositionally biased region" description="Polar residues" evidence="1">
    <location>
        <begin position="281"/>
        <end position="291"/>
    </location>
</feature>
<proteinExistence type="predicted"/>
<name>A0A2C6KRY9_9APIC</name>
<feature type="region of interest" description="Disordered" evidence="1">
    <location>
        <begin position="1113"/>
        <end position="1135"/>
    </location>
</feature>
<feature type="region of interest" description="Disordered" evidence="1">
    <location>
        <begin position="1"/>
        <end position="165"/>
    </location>
</feature>
<feature type="compositionally biased region" description="Basic and acidic residues" evidence="1">
    <location>
        <begin position="1335"/>
        <end position="1389"/>
    </location>
</feature>
<protein>
    <submittedName>
        <fullName evidence="2">Ef hand domain-containing protein</fullName>
    </submittedName>
</protein>
<feature type="compositionally biased region" description="Pro residues" evidence="1">
    <location>
        <begin position="22"/>
        <end position="35"/>
    </location>
</feature>
<feature type="compositionally biased region" description="Low complexity" evidence="1">
    <location>
        <begin position="52"/>
        <end position="71"/>
    </location>
</feature>
<evidence type="ECO:0000256" key="1">
    <source>
        <dbReference type="SAM" id="MobiDB-lite"/>
    </source>
</evidence>
<dbReference type="EMBL" id="MIGC01003635">
    <property type="protein sequence ID" value="PHJ19124.1"/>
    <property type="molecule type" value="Genomic_DNA"/>
</dbReference>